<comment type="caution">
    <text evidence="7">The sequence shown here is derived from an EMBL/GenBank/DDBJ whole genome shotgun (WGS) entry which is preliminary data.</text>
</comment>
<dbReference type="EMBL" id="JAFIMU010000010">
    <property type="protein sequence ID" value="MBN8232036.1"/>
    <property type="molecule type" value="Genomic_DNA"/>
</dbReference>
<evidence type="ECO:0000256" key="5">
    <source>
        <dbReference type="SAM" id="Phobius"/>
    </source>
</evidence>
<accession>A0ABS3DKZ7</accession>
<feature type="transmembrane region" description="Helical" evidence="5">
    <location>
        <begin position="120"/>
        <end position="144"/>
    </location>
</feature>
<evidence type="ECO:0000256" key="2">
    <source>
        <dbReference type="ARBA" id="ARBA00022692"/>
    </source>
</evidence>
<keyword evidence="3 5" id="KW-1133">Transmembrane helix</keyword>
<protein>
    <submittedName>
        <fullName evidence="7">YIP1 family protein</fullName>
    </submittedName>
</protein>
<evidence type="ECO:0000259" key="6">
    <source>
        <dbReference type="Pfam" id="PF04893"/>
    </source>
</evidence>
<dbReference type="Pfam" id="PF04893">
    <property type="entry name" value="Yip1"/>
    <property type="match status" value="1"/>
</dbReference>
<keyword evidence="4 5" id="KW-0472">Membrane</keyword>
<feature type="transmembrane region" description="Helical" evidence="5">
    <location>
        <begin position="27"/>
        <end position="47"/>
    </location>
</feature>
<feature type="transmembrane region" description="Helical" evidence="5">
    <location>
        <begin position="92"/>
        <end position="114"/>
    </location>
</feature>
<evidence type="ECO:0000256" key="1">
    <source>
        <dbReference type="ARBA" id="ARBA00004141"/>
    </source>
</evidence>
<keyword evidence="2 5" id="KW-0812">Transmembrane</keyword>
<keyword evidence="8" id="KW-1185">Reference proteome</keyword>
<evidence type="ECO:0000313" key="8">
    <source>
        <dbReference type="Proteomes" id="UP000664052"/>
    </source>
</evidence>
<dbReference type="RefSeq" id="WP_207056541.1">
    <property type="nucleotide sequence ID" value="NZ_JAFIMU010000010.1"/>
</dbReference>
<feature type="domain" description="Yip1" evidence="6">
    <location>
        <begin position="10"/>
        <end position="224"/>
    </location>
</feature>
<feature type="transmembrane region" description="Helical" evidence="5">
    <location>
        <begin position="183"/>
        <end position="202"/>
    </location>
</feature>
<dbReference type="InterPro" id="IPR006977">
    <property type="entry name" value="Yip1_dom"/>
</dbReference>
<evidence type="ECO:0000256" key="4">
    <source>
        <dbReference type="ARBA" id="ARBA00023136"/>
    </source>
</evidence>
<organism evidence="7 8">
    <name type="scientific">Corallococcus macrosporus</name>
    <dbReference type="NCBI Taxonomy" id="35"/>
    <lineage>
        <taxon>Bacteria</taxon>
        <taxon>Pseudomonadati</taxon>
        <taxon>Myxococcota</taxon>
        <taxon>Myxococcia</taxon>
        <taxon>Myxococcales</taxon>
        <taxon>Cystobacterineae</taxon>
        <taxon>Myxococcaceae</taxon>
        <taxon>Corallococcus</taxon>
    </lineage>
</organism>
<sequence>MTSLVQPARIFVDPLGGTRSAVEARHWLWPLLILAFCVAASGTVFALRWDAATSVVSSLPTDATASSVSESDIAEQIQTASRKALVGGIANGLIVMPLMVLLLACILWVTAWLFNKPASFGQLMAAAAVALLPIALYHLIYAVCASYQHSLTTLRAERLVPSSLALLDGLSPKMQRVLKGADFFNLWSVGLLGVGFSTATGMRLGRALVLIGVLYLMYVGVFVIGLPGMGGGQ</sequence>
<proteinExistence type="predicted"/>
<dbReference type="Proteomes" id="UP000664052">
    <property type="component" value="Unassembled WGS sequence"/>
</dbReference>
<feature type="transmembrane region" description="Helical" evidence="5">
    <location>
        <begin position="208"/>
        <end position="229"/>
    </location>
</feature>
<evidence type="ECO:0000313" key="7">
    <source>
        <dbReference type="EMBL" id="MBN8232036.1"/>
    </source>
</evidence>
<reference evidence="7 8" key="1">
    <citation type="submission" date="2021-02" db="EMBL/GenBank/DDBJ databases">
        <title>De Novo genome assembly of isolated myxobacteria.</title>
        <authorList>
            <person name="Stevens D.C."/>
        </authorList>
    </citation>
    <scope>NUCLEOTIDE SEQUENCE [LARGE SCALE GENOMIC DNA]</scope>
    <source>
        <strain evidence="7 8">ATCC 29039</strain>
    </source>
</reference>
<gene>
    <name evidence="7" type="ORF">JYK02_31430</name>
</gene>
<evidence type="ECO:0000256" key="3">
    <source>
        <dbReference type="ARBA" id="ARBA00022989"/>
    </source>
</evidence>
<name>A0ABS3DKZ7_9BACT</name>
<comment type="subcellular location">
    <subcellularLocation>
        <location evidence="1">Membrane</location>
        <topology evidence="1">Multi-pass membrane protein</topology>
    </subcellularLocation>
</comment>